<feature type="transmembrane region" description="Helical" evidence="2">
    <location>
        <begin position="245"/>
        <end position="266"/>
    </location>
</feature>
<dbReference type="InterPro" id="IPR004156">
    <property type="entry name" value="OATP"/>
</dbReference>
<dbReference type="PANTHER" id="PTHR11388:SF150">
    <property type="entry name" value="SOLUTE CARRIER ORGANIC ANION TRANSPORTER FAMILY MEMBER"/>
    <property type="match status" value="1"/>
</dbReference>
<dbReference type="Gene3D" id="1.20.1250.20">
    <property type="entry name" value="MFS general substrate transporter like domains"/>
    <property type="match status" value="1"/>
</dbReference>
<keyword evidence="2" id="KW-1133">Transmembrane helix</keyword>
<name>A0A8S9ZR28_9BILA</name>
<evidence type="ECO:0000313" key="3">
    <source>
        <dbReference type="EMBL" id="KAF7635506.1"/>
    </source>
</evidence>
<dbReference type="OrthoDB" id="5062115at2759"/>
<dbReference type="GO" id="GO:0043252">
    <property type="term" value="P:sodium-independent organic anion transport"/>
    <property type="evidence" value="ECO:0007669"/>
    <property type="project" value="TreeGrafter"/>
</dbReference>
<feature type="transmembrane region" description="Helical" evidence="2">
    <location>
        <begin position="294"/>
        <end position="315"/>
    </location>
</feature>
<gene>
    <name evidence="3" type="ORF">Mgra_00005045</name>
</gene>
<keyword evidence="2" id="KW-0812">Transmembrane</keyword>
<keyword evidence="4" id="KW-1185">Reference proteome</keyword>
<accession>A0A8S9ZR28</accession>
<organism evidence="3 4">
    <name type="scientific">Meloidogyne graminicola</name>
    <dbReference type="NCBI Taxonomy" id="189291"/>
    <lineage>
        <taxon>Eukaryota</taxon>
        <taxon>Metazoa</taxon>
        <taxon>Ecdysozoa</taxon>
        <taxon>Nematoda</taxon>
        <taxon>Chromadorea</taxon>
        <taxon>Rhabditida</taxon>
        <taxon>Tylenchina</taxon>
        <taxon>Tylenchomorpha</taxon>
        <taxon>Tylenchoidea</taxon>
        <taxon>Meloidogynidae</taxon>
        <taxon>Meloidogyninae</taxon>
        <taxon>Meloidogyne</taxon>
    </lineage>
</organism>
<evidence type="ECO:0000313" key="4">
    <source>
        <dbReference type="Proteomes" id="UP000605970"/>
    </source>
</evidence>
<dbReference type="GO" id="GO:0016323">
    <property type="term" value="C:basolateral plasma membrane"/>
    <property type="evidence" value="ECO:0007669"/>
    <property type="project" value="TreeGrafter"/>
</dbReference>
<keyword evidence="1" id="KW-1015">Disulfide bond</keyword>
<dbReference type="InterPro" id="IPR036259">
    <property type="entry name" value="MFS_trans_sf"/>
</dbReference>
<proteinExistence type="predicted"/>
<dbReference type="Pfam" id="PF03137">
    <property type="entry name" value="OATP"/>
    <property type="match status" value="1"/>
</dbReference>
<dbReference type="Proteomes" id="UP000605970">
    <property type="component" value="Unassembled WGS sequence"/>
</dbReference>
<dbReference type="AlphaFoldDB" id="A0A8S9ZR28"/>
<reference evidence="3" key="1">
    <citation type="journal article" date="2020" name="Ecol. Evol.">
        <title>Genome structure and content of the rice root-knot nematode (Meloidogyne graminicola).</title>
        <authorList>
            <person name="Phan N.T."/>
            <person name="Danchin E.G.J."/>
            <person name="Klopp C."/>
            <person name="Perfus-Barbeoch L."/>
            <person name="Kozlowski D.K."/>
            <person name="Koutsovoulos G.D."/>
            <person name="Lopez-Roques C."/>
            <person name="Bouchez O."/>
            <person name="Zahm M."/>
            <person name="Besnard G."/>
            <person name="Bellafiore S."/>
        </authorList>
    </citation>
    <scope>NUCLEOTIDE SEQUENCE</scope>
    <source>
        <strain evidence="3">VN-18</strain>
    </source>
</reference>
<evidence type="ECO:0000256" key="2">
    <source>
        <dbReference type="SAM" id="Phobius"/>
    </source>
</evidence>
<protein>
    <submittedName>
        <fullName evidence="3">Uncharacterized protein</fullName>
    </submittedName>
</protein>
<dbReference type="GO" id="GO:0015347">
    <property type="term" value="F:sodium-independent organic anion transmembrane transporter activity"/>
    <property type="evidence" value="ECO:0007669"/>
    <property type="project" value="TreeGrafter"/>
</dbReference>
<comment type="caution">
    <text evidence="3">The sequence shown here is derived from an EMBL/GenBank/DDBJ whole genome shotgun (WGS) entry which is preliminary data.</text>
</comment>
<feature type="transmembrane region" description="Helical" evidence="2">
    <location>
        <begin position="20"/>
        <end position="42"/>
    </location>
</feature>
<evidence type="ECO:0000256" key="1">
    <source>
        <dbReference type="ARBA" id="ARBA00023157"/>
    </source>
</evidence>
<dbReference type="SUPFAM" id="SSF103473">
    <property type="entry name" value="MFS general substrate transporter"/>
    <property type="match status" value="1"/>
</dbReference>
<dbReference type="PANTHER" id="PTHR11388">
    <property type="entry name" value="ORGANIC ANION TRANSPORTER"/>
    <property type="match status" value="1"/>
</dbReference>
<feature type="transmembrane region" description="Helical" evidence="2">
    <location>
        <begin position="212"/>
        <end position="233"/>
    </location>
</feature>
<dbReference type="EMBL" id="JABEBT010000041">
    <property type="protein sequence ID" value="KAF7635506.1"/>
    <property type="molecule type" value="Genomic_DNA"/>
</dbReference>
<feature type="transmembrane region" description="Helical" evidence="2">
    <location>
        <begin position="49"/>
        <end position="70"/>
    </location>
</feature>
<keyword evidence="2" id="KW-0472">Membrane</keyword>
<sequence length="333" mass="37763">MTSAIVSIEKQFQIPSKISGMMVSAGDFGYIPSVVFVAYLGSKGNRARWIGGGCILIAIANLLISSSHFFPVEEIKLNSSTLKWHIESDLNRLPIDTGFDQFLSELPEEQWSQPIRNKLNNNYLQETSNSWLSEFDQCIQQDLNLINKENVTCLAFYKFLQKYNAANKTDVDNLRQLSTTSYAFCDKTLNVLRSMIEEIRCNNDVSNIGPTATIFFGLLILGIGRTMPFSLGLPLIDDNVRKSNLPLYFAGMFCIRIMGPLVGFWMGSYFNKLYYKGEAPHGITPKDPMWIGRWWQGFMSIGGVLFFPALLLFCFRNPKPSEEKLVDGEEKKF</sequence>